<evidence type="ECO:0000313" key="1">
    <source>
        <dbReference type="EMBL" id="ARN80920.1"/>
    </source>
</evidence>
<accession>A0A1W6MTI4</accession>
<name>A0A1W6MTI4_9HYPH</name>
<keyword evidence="2" id="KW-1185">Reference proteome</keyword>
<dbReference type="RefSeq" id="WP_085771009.1">
    <property type="nucleotide sequence ID" value="NZ_AP027149.1"/>
</dbReference>
<dbReference type="SUPFAM" id="SSF56112">
    <property type="entry name" value="Protein kinase-like (PK-like)"/>
    <property type="match status" value="1"/>
</dbReference>
<evidence type="ECO:0008006" key="3">
    <source>
        <dbReference type="Google" id="ProtNLM"/>
    </source>
</evidence>
<gene>
    <name evidence="1" type="ORF">B1812_07355</name>
</gene>
<dbReference type="OrthoDB" id="1491115at2"/>
<dbReference type="PANTHER" id="PTHR39441">
    <property type="entry name" value="DUF2252 DOMAIN-CONTAINING PROTEIN"/>
    <property type="match status" value="1"/>
</dbReference>
<dbReference type="InterPro" id="IPR018721">
    <property type="entry name" value="DUF2252"/>
</dbReference>
<dbReference type="PANTHER" id="PTHR39441:SF1">
    <property type="entry name" value="DUF2252 DOMAIN-CONTAINING PROTEIN"/>
    <property type="match status" value="1"/>
</dbReference>
<dbReference type="AlphaFoldDB" id="A0A1W6MTI4"/>
<organism evidence="1 2">
    <name type="scientific">Methylocystis bryophila</name>
    <dbReference type="NCBI Taxonomy" id="655015"/>
    <lineage>
        <taxon>Bacteria</taxon>
        <taxon>Pseudomonadati</taxon>
        <taxon>Pseudomonadota</taxon>
        <taxon>Alphaproteobacteria</taxon>
        <taxon>Hyphomicrobiales</taxon>
        <taxon>Methylocystaceae</taxon>
        <taxon>Methylocystis</taxon>
    </lineage>
</organism>
<dbReference type="InterPro" id="IPR011009">
    <property type="entry name" value="Kinase-like_dom_sf"/>
</dbReference>
<dbReference type="EMBL" id="CP019948">
    <property type="protein sequence ID" value="ARN80920.1"/>
    <property type="molecule type" value="Genomic_DNA"/>
</dbReference>
<protein>
    <recommendedName>
        <fullName evidence="3">DUF2252 domain-containing protein</fullName>
    </recommendedName>
</protein>
<evidence type="ECO:0000313" key="2">
    <source>
        <dbReference type="Proteomes" id="UP000193978"/>
    </source>
</evidence>
<dbReference type="KEGG" id="mbry:B1812_07355"/>
<dbReference type="Proteomes" id="UP000193978">
    <property type="component" value="Chromosome"/>
</dbReference>
<sequence>MRGVSDIPQPHERLNRLDAVRRLKMAASPHRYVRGSTEQFYDWLSNIQGRQLPEGPPIWICGDCHVGNLGPIAGANEKIEIQIRDLDQTVVGNPAHDLIRLGLSLASAARGSNLPGVMTARMLESMMDGYERAFEPGFDENMEMERPKSVTLAIRQSRIASWATLARQRLRDPLPNIPLGKRFWPLSAEERQDIFALFEREDIQRLVTMLRTRDDGATAEVIDCAYWMKGCSSLGKLRYAALLMIRSRRKKPPTFCLLDLKEAQKEAAPIANDRMTPEDPAERVVTGARALSPHLGERMRAARVNGTPIVVRELRPQDLKLEIDAIEVDEAVKAAGYLAAVVGKAHARQMDRATRDAWSAELGRNRTRTLDAPTWLWRSVVDLLAVHERAYLEHCRRYALAASTT</sequence>
<dbReference type="Pfam" id="PF10009">
    <property type="entry name" value="DUF2252"/>
    <property type="match status" value="1"/>
</dbReference>
<proteinExistence type="predicted"/>
<reference evidence="1 2" key="1">
    <citation type="submission" date="2017-02" db="EMBL/GenBank/DDBJ databases">
        <authorList>
            <person name="Peterson S.W."/>
        </authorList>
    </citation>
    <scope>NUCLEOTIDE SEQUENCE [LARGE SCALE GENOMIC DNA]</scope>
    <source>
        <strain evidence="1 2">S285</strain>
    </source>
</reference>